<organism evidence="3 4">
    <name type="scientific">Winogradskyella marina</name>
    <dbReference type="NCBI Taxonomy" id="2785530"/>
    <lineage>
        <taxon>Bacteria</taxon>
        <taxon>Pseudomonadati</taxon>
        <taxon>Bacteroidota</taxon>
        <taxon>Flavobacteriia</taxon>
        <taxon>Flavobacteriales</taxon>
        <taxon>Flavobacteriaceae</taxon>
        <taxon>Winogradskyella</taxon>
    </lineage>
</organism>
<dbReference type="Pfam" id="PF12770">
    <property type="entry name" value="CHAT"/>
    <property type="match status" value="1"/>
</dbReference>
<evidence type="ECO:0000256" key="1">
    <source>
        <dbReference type="SAM" id="Phobius"/>
    </source>
</evidence>
<dbReference type="Gene3D" id="1.25.40.10">
    <property type="entry name" value="Tetratricopeptide repeat domain"/>
    <property type="match status" value="1"/>
</dbReference>
<feature type="domain" description="CHAT" evidence="2">
    <location>
        <begin position="569"/>
        <end position="823"/>
    </location>
</feature>
<keyword evidence="4" id="KW-1185">Reference proteome</keyword>
<dbReference type="EMBL" id="JADOET010000005">
    <property type="protein sequence ID" value="MBF8149874.1"/>
    <property type="molecule type" value="Genomic_DNA"/>
</dbReference>
<comment type="caution">
    <text evidence="3">The sequence shown here is derived from an EMBL/GenBank/DDBJ whole genome shotgun (WGS) entry which is preliminary data.</text>
</comment>
<evidence type="ECO:0000313" key="3">
    <source>
        <dbReference type="EMBL" id="MBF8149874.1"/>
    </source>
</evidence>
<dbReference type="Proteomes" id="UP000611215">
    <property type="component" value="Unassembled WGS sequence"/>
</dbReference>
<sequence length="861" mass="99427">MKKGIILIVMLIAGIGFAQDLEESIYVATETFNKNQTKGGLDELNKSSLQFETQLTTKDEYYAFINLLVNKAYYFNKINHKKEAINNYEKAHQLYNTHKIYSYDIVDYCLIPLGVLYHKTNAYIKAEQIISYYLQLAEKQNNKEQQISGYINLAKLYQSLSKHQQVIAIVNKGLQIEALKKQQQRNLNYIKRKSELLLETDQKRLLLENDLIINGFNTRTIEELQLTYETALQNEDYELAYRCLNQIKPLKINKLTSARNRVQFSFQEAQLHFKRNENDKAVAKLKNCLAILLPNFNGIDLPKTSDLYPENTFIDIFDLYAALQTEPENALQYYDLSFYVSQLLTQDQTSQESYILSASVNKDRSEKCIALLYDMFQEKGDPIYAVRAFNYAERHKALALKWYTNKRTLLEQQPTDSLLLKEQRLLKQQQQFTNRLLNRPVNKAQLLERDSLQLRLITTSTALKQLQDSISKRFPSNYSKPINIKNLKSKLKTDQASLVTYFYGKNALFQFILSPEHIDFNRIDLSTSKQESISTFIDYFENASVINNNISQFTHNAFRLYELLKLNAISDYQNLIIVADGILNFIPFESLLTQETTTSNYSEMPFLVKQHRIAYHTSTAFYLETKPYQFSNSALGVFPVFDNSPLKLTYSLNEAEQIDSEINTAFLMYNDATKQDVLAQINEYSILHLSTHAHSGNFTTPANIDFIDSKLQVQELYTLDLTNDLVVLSGCETGVGMLQKGEGSMNLARGFKYAGVSNLMVSLWKINDLSTSQLMSSFYSDLKKTESAFAANQDSKLTYLKNPDISNIKKSPYYWSAFVYFGDLTEPKASNSDYLILYIILGLIIAFLSWLLIFKRKTWKR</sequence>
<keyword evidence="1" id="KW-1133">Transmembrane helix</keyword>
<dbReference type="InterPro" id="IPR011990">
    <property type="entry name" value="TPR-like_helical_dom_sf"/>
</dbReference>
<evidence type="ECO:0000259" key="2">
    <source>
        <dbReference type="Pfam" id="PF12770"/>
    </source>
</evidence>
<dbReference type="RefSeq" id="WP_195871146.1">
    <property type="nucleotide sequence ID" value="NZ_JADOET010000005.1"/>
</dbReference>
<protein>
    <submittedName>
        <fullName evidence="3">CHAT domain-containing protein</fullName>
    </submittedName>
</protein>
<proteinExistence type="predicted"/>
<accession>A0ABS0EHJ5</accession>
<dbReference type="InterPro" id="IPR024983">
    <property type="entry name" value="CHAT_dom"/>
</dbReference>
<reference evidence="3 4" key="1">
    <citation type="submission" date="2020-11" db="EMBL/GenBank/DDBJ databases">
        <title>Winogradskyella marina sp. nov., isolated from marine sediment.</title>
        <authorList>
            <person name="Bo J."/>
            <person name="Wang S."/>
            <person name="Song X."/>
            <person name="Du Z."/>
        </authorList>
    </citation>
    <scope>NUCLEOTIDE SEQUENCE [LARGE SCALE GENOMIC DNA]</scope>
    <source>
        <strain evidence="3 4">F6397</strain>
    </source>
</reference>
<keyword evidence="1" id="KW-0812">Transmembrane</keyword>
<dbReference type="SUPFAM" id="SSF48452">
    <property type="entry name" value="TPR-like"/>
    <property type="match status" value="1"/>
</dbReference>
<gene>
    <name evidence="3" type="ORF">ITJ86_08180</name>
</gene>
<keyword evidence="1" id="KW-0472">Membrane</keyword>
<dbReference type="PANTHER" id="PTHR10098">
    <property type="entry name" value="RAPSYN-RELATED"/>
    <property type="match status" value="1"/>
</dbReference>
<evidence type="ECO:0000313" key="4">
    <source>
        <dbReference type="Proteomes" id="UP000611215"/>
    </source>
</evidence>
<name>A0ABS0EHJ5_9FLAO</name>
<feature type="transmembrane region" description="Helical" evidence="1">
    <location>
        <begin position="835"/>
        <end position="854"/>
    </location>
</feature>